<name>A0A067M9C2_BOTB1</name>
<proteinExistence type="predicted"/>
<gene>
    <name evidence="2" type="ORF">BOTBODRAFT_191730</name>
</gene>
<evidence type="ECO:0000313" key="2">
    <source>
        <dbReference type="EMBL" id="KDQ08457.1"/>
    </source>
</evidence>
<dbReference type="InterPro" id="IPR018608">
    <property type="entry name" value="Gti1/Pac2"/>
</dbReference>
<dbReference type="OrthoDB" id="5572844at2759"/>
<dbReference type="Pfam" id="PF09729">
    <property type="entry name" value="Gti1_Pac2"/>
    <property type="match status" value="1"/>
</dbReference>
<dbReference type="Proteomes" id="UP000027195">
    <property type="component" value="Unassembled WGS sequence"/>
</dbReference>
<feature type="compositionally biased region" description="Low complexity" evidence="1">
    <location>
        <begin position="257"/>
        <end position="283"/>
    </location>
</feature>
<dbReference type="InParanoid" id="A0A067M9C2"/>
<feature type="region of interest" description="Disordered" evidence="1">
    <location>
        <begin position="100"/>
        <end position="125"/>
    </location>
</feature>
<dbReference type="GO" id="GO:0003677">
    <property type="term" value="F:DNA binding"/>
    <property type="evidence" value="ECO:0007669"/>
    <property type="project" value="TreeGrafter"/>
</dbReference>
<dbReference type="PANTHER" id="PTHR28027">
    <property type="entry name" value="TRANSCRIPTIONAL REGULATOR MIT1"/>
    <property type="match status" value="1"/>
</dbReference>
<dbReference type="PANTHER" id="PTHR28027:SF2">
    <property type="entry name" value="TRANSCRIPTIONAL REGULATOR MIT1"/>
    <property type="match status" value="1"/>
</dbReference>
<accession>A0A067M9C2</accession>
<feature type="region of interest" description="Disordered" evidence="1">
    <location>
        <begin position="257"/>
        <end position="384"/>
    </location>
</feature>
<evidence type="ECO:0000256" key="1">
    <source>
        <dbReference type="SAM" id="MobiDB-lite"/>
    </source>
</evidence>
<protein>
    <submittedName>
        <fullName evidence="2">Uncharacterized protein</fullName>
    </submittedName>
</protein>
<reference evidence="3" key="1">
    <citation type="journal article" date="2014" name="Proc. Natl. Acad. Sci. U.S.A.">
        <title>Extensive sampling of basidiomycete genomes demonstrates inadequacy of the white-rot/brown-rot paradigm for wood decay fungi.</title>
        <authorList>
            <person name="Riley R."/>
            <person name="Salamov A.A."/>
            <person name="Brown D.W."/>
            <person name="Nagy L.G."/>
            <person name="Floudas D."/>
            <person name="Held B.W."/>
            <person name="Levasseur A."/>
            <person name="Lombard V."/>
            <person name="Morin E."/>
            <person name="Otillar R."/>
            <person name="Lindquist E.A."/>
            <person name="Sun H."/>
            <person name="LaButti K.M."/>
            <person name="Schmutz J."/>
            <person name="Jabbour D."/>
            <person name="Luo H."/>
            <person name="Baker S.E."/>
            <person name="Pisabarro A.G."/>
            <person name="Walton J.D."/>
            <person name="Blanchette R.A."/>
            <person name="Henrissat B."/>
            <person name="Martin F."/>
            <person name="Cullen D."/>
            <person name="Hibbett D.S."/>
            <person name="Grigoriev I.V."/>
        </authorList>
    </citation>
    <scope>NUCLEOTIDE SEQUENCE [LARGE SCALE GENOMIC DNA]</scope>
    <source>
        <strain evidence="3">FD-172 SS1</strain>
    </source>
</reference>
<feature type="compositionally biased region" description="Pro residues" evidence="1">
    <location>
        <begin position="307"/>
        <end position="317"/>
    </location>
</feature>
<dbReference type="AlphaFoldDB" id="A0A067M9C2"/>
<dbReference type="HOGENOM" id="CLU_028895_5_1_1"/>
<organism evidence="2 3">
    <name type="scientific">Botryobasidium botryosum (strain FD-172 SS1)</name>
    <dbReference type="NCBI Taxonomy" id="930990"/>
    <lineage>
        <taxon>Eukaryota</taxon>
        <taxon>Fungi</taxon>
        <taxon>Dikarya</taxon>
        <taxon>Basidiomycota</taxon>
        <taxon>Agaricomycotina</taxon>
        <taxon>Agaricomycetes</taxon>
        <taxon>Cantharellales</taxon>
        <taxon>Botryobasidiaceae</taxon>
        <taxon>Botryobasidium</taxon>
    </lineage>
</organism>
<evidence type="ECO:0000313" key="3">
    <source>
        <dbReference type="Proteomes" id="UP000027195"/>
    </source>
</evidence>
<dbReference type="EMBL" id="KL198090">
    <property type="protein sequence ID" value="KDQ08457.1"/>
    <property type="molecule type" value="Genomic_DNA"/>
</dbReference>
<sequence>MAPAHSGRFQPTVVTEEPLNAFLRTTADCLIVLEAFERHMIPRIHRRLREPERRRFIRSGAVFVFDEKESEIKRWTDGFSWSPSRILGNFLVYREISPMSRRSGSSSDSESSPDDNTSERSALDKEVYGSLKSHQSFKPGGLMKRTISVVIKERTIHVVCYYNPEDVMAGRLMTPTEMPHLRGLLSVVHPELLQKTLYRFPPLVQLGPDGVERYAGEAEGGGSNDVSSGLPGAGQFVVTPMLTPPYQSALTLPTLLSHSQPHSQPHPHASSSHYHPHHPNTTWTPPPHPPPQALEHSGAPIHCHAPQPVPPPAPYRPAPTKRFHPYGRPPTSPAVSASAPSSANTSPRERRSSHSVSPTAPLEPLPPIDMPYQNGHYSTSQPAEHSVYPGLQPNVHVPIYAPVPGGMRWGQEPAVYDYSHVPHV</sequence>
<keyword evidence="3" id="KW-1185">Reference proteome</keyword>
<feature type="compositionally biased region" description="Low complexity" evidence="1">
    <location>
        <begin position="100"/>
        <end position="110"/>
    </location>
</feature>
<feature type="compositionally biased region" description="Low complexity" evidence="1">
    <location>
        <begin position="333"/>
        <end position="346"/>
    </location>
</feature>